<dbReference type="SUPFAM" id="SSF103481">
    <property type="entry name" value="Multidrug resistance efflux transporter EmrE"/>
    <property type="match status" value="1"/>
</dbReference>
<evidence type="ECO:0000313" key="2">
    <source>
        <dbReference type="EMBL" id="QDQ74422.1"/>
    </source>
</evidence>
<dbReference type="OrthoDB" id="7841315at2"/>
<dbReference type="Gene3D" id="1.10.3730.20">
    <property type="match status" value="1"/>
</dbReference>
<keyword evidence="1" id="KW-0472">Membrane</keyword>
<protein>
    <recommendedName>
        <fullName evidence="4">EamA family transporter</fullName>
    </recommendedName>
</protein>
<name>A0A516V7A2_9GAMM</name>
<dbReference type="EMBL" id="CP041742">
    <property type="protein sequence ID" value="QDQ74422.1"/>
    <property type="molecule type" value="Genomic_DNA"/>
</dbReference>
<sequence>MVALVLATVLIQIAVAVLLKELADAHHGWQPWFLLILAVAVGLNGLRFVIWGYTHRHYPLSHSYPLTALFFPCILLLSSWYGEPIGWQKIAGVAVIMLGLGLMTWESGDA</sequence>
<evidence type="ECO:0000313" key="3">
    <source>
        <dbReference type="Proteomes" id="UP000315891"/>
    </source>
</evidence>
<feature type="transmembrane region" description="Helical" evidence="1">
    <location>
        <begin position="32"/>
        <end position="51"/>
    </location>
</feature>
<feature type="transmembrane region" description="Helical" evidence="1">
    <location>
        <begin position="63"/>
        <end position="81"/>
    </location>
</feature>
<reference evidence="2 3" key="1">
    <citation type="submission" date="2019-07" db="EMBL/GenBank/DDBJ databases">
        <title>Lysobacter weifangensis sp. nov., isolated from bensulfuron-methyl contaminated farmland soil.</title>
        <authorList>
            <person name="Zhao H."/>
        </authorList>
    </citation>
    <scope>NUCLEOTIDE SEQUENCE [LARGE SCALE GENOMIC DNA]</scope>
    <source>
        <strain evidence="2 3">CC-Bw-6</strain>
    </source>
</reference>
<proteinExistence type="predicted"/>
<keyword evidence="3" id="KW-1185">Reference proteome</keyword>
<evidence type="ECO:0000256" key="1">
    <source>
        <dbReference type="SAM" id="Phobius"/>
    </source>
</evidence>
<dbReference type="Proteomes" id="UP000315891">
    <property type="component" value="Chromosome"/>
</dbReference>
<dbReference type="RefSeq" id="WP_143879931.1">
    <property type="nucleotide sequence ID" value="NZ_BAABLZ010000001.1"/>
</dbReference>
<gene>
    <name evidence="2" type="ORF">FNZ56_11300</name>
</gene>
<organism evidence="2 3">
    <name type="scientific">Pseudoluteimonas lycopersici</name>
    <dbReference type="NCBI Taxonomy" id="1324796"/>
    <lineage>
        <taxon>Bacteria</taxon>
        <taxon>Pseudomonadati</taxon>
        <taxon>Pseudomonadota</taxon>
        <taxon>Gammaproteobacteria</taxon>
        <taxon>Lysobacterales</taxon>
        <taxon>Lysobacteraceae</taxon>
        <taxon>Pseudoluteimonas</taxon>
    </lineage>
</organism>
<feature type="transmembrane region" description="Helical" evidence="1">
    <location>
        <begin position="87"/>
        <end position="105"/>
    </location>
</feature>
<dbReference type="InterPro" id="IPR037185">
    <property type="entry name" value="EmrE-like"/>
</dbReference>
<evidence type="ECO:0008006" key="4">
    <source>
        <dbReference type="Google" id="ProtNLM"/>
    </source>
</evidence>
<keyword evidence="1" id="KW-0812">Transmembrane</keyword>
<accession>A0A516V7A2</accession>
<dbReference type="AlphaFoldDB" id="A0A516V7A2"/>
<keyword evidence="1" id="KW-1133">Transmembrane helix</keyword>